<feature type="domain" description="HTH lacI-type" evidence="4">
    <location>
        <begin position="1"/>
        <end position="41"/>
    </location>
</feature>
<gene>
    <name evidence="5" type="ORF">GCM10025867_16950</name>
</gene>
<keyword evidence="1" id="KW-0805">Transcription regulation</keyword>
<dbReference type="InterPro" id="IPR010982">
    <property type="entry name" value="Lambda_DNA-bd_dom_sf"/>
</dbReference>
<dbReference type="CDD" id="cd01392">
    <property type="entry name" value="HTH_LacI"/>
    <property type="match status" value="1"/>
</dbReference>
<dbReference type="SMART" id="SM00354">
    <property type="entry name" value="HTH_LACI"/>
    <property type="match status" value="1"/>
</dbReference>
<evidence type="ECO:0000259" key="4">
    <source>
        <dbReference type="PROSITE" id="PS50932"/>
    </source>
</evidence>
<proteinExistence type="predicted"/>
<dbReference type="InterPro" id="IPR046335">
    <property type="entry name" value="LacI/GalR-like_sensor"/>
</dbReference>
<dbReference type="SUPFAM" id="SSF53822">
    <property type="entry name" value="Periplasmic binding protein-like I"/>
    <property type="match status" value="1"/>
</dbReference>
<evidence type="ECO:0000256" key="3">
    <source>
        <dbReference type="ARBA" id="ARBA00023163"/>
    </source>
</evidence>
<dbReference type="EMBL" id="AP027732">
    <property type="protein sequence ID" value="BDZ49454.1"/>
    <property type="molecule type" value="Genomic_DNA"/>
</dbReference>
<sequence>MAVSFALNDRPGVSEPTRARIRELADELGWRRNAAAMSLTARRANAMGLVLTRPAEDVGNDSFYMRLLAGIESSFVGSRTTLALHVVSDPADETEVYRTIVGGSRVDAVLLTDLVHDDPRVDLVQELGVPAVVLGAEAPGLPVLASDDGGAMAEVLEHLGSLGHRRVARVTGPARFQHTQRRTETLLAGAEERGMEARVVSGEDVESTAAVTAALLEREDRPTAIVFDSDLQAVIGLQVARRHGLDVPAQLSVVAWDGSALSAYAEPPITAIERDILALGAAAGRSLLRAADGDLAPGFVEDGHDFSSPVLRIGGTTARVPS</sequence>
<reference evidence="6" key="1">
    <citation type="journal article" date="2019" name="Int. J. Syst. Evol. Microbiol.">
        <title>The Global Catalogue of Microorganisms (GCM) 10K type strain sequencing project: providing services to taxonomists for standard genome sequencing and annotation.</title>
        <authorList>
            <consortium name="The Broad Institute Genomics Platform"/>
            <consortium name="The Broad Institute Genome Sequencing Center for Infectious Disease"/>
            <person name="Wu L."/>
            <person name="Ma J."/>
        </authorList>
    </citation>
    <scope>NUCLEOTIDE SEQUENCE [LARGE SCALE GENOMIC DNA]</scope>
    <source>
        <strain evidence="6">NBRC 108728</strain>
    </source>
</reference>
<dbReference type="InterPro" id="IPR000843">
    <property type="entry name" value="HTH_LacI"/>
</dbReference>
<organism evidence="5 6">
    <name type="scientific">Frondihabitans sucicola</name>
    <dbReference type="NCBI Taxonomy" id="1268041"/>
    <lineage>
        <taxon>Bacteria</taxon>
        <taxon>Bacillati</taxon>
        <taxon>Actinomycetota</taxon>
        <taxon>Actinomycetes</taxon>
        <taxon>Micrococcales</taxon>
        <taxon>Microbacteriaceae</taxon>
        <taxon>Frondihabitans</taxon>
    </lineage>
</organism>
<evidence type="ECO:0000256" key="2">
    <source>
        <dbReference type="ARBA" id="ARBA00023125"/>
    </source>
</evidence>
<evidence type="ECO:0000256" key="1">
    <source>
        <dbReference type="ARBA" id="ARBA00023015"/>
    </source>
</evidence>
<keyword evidence="6" id="KW-1185">Reference proteome</keyword>
<evidence type="ECO:0000313" key="5">
    <source>
        <dbReference type="EMBL" id="BDZ49454.1"/>
    </source>
</evidence>
<dbReference type="PANTHER" id="PTHR30146:SF155">
    <property type="entry name" value="ALANINE RACEMASE"/>
    <property type="match status" value="1"/>
</dbReference>
<name>A0ABN6XWQ0_9MICO</name>
<keyword evidence="3" id="KW-0804">Transcription</keyword>
<dbReference type="PROSITE" id="PS50932">
    <property type="entry name" value="HTH_LACI_2"/>
    <property type="match status" value="1"/>
</dbReference>
<accession>A0ABN6XWQ0</accession>
<dbReference type="Gene3D" id="1.10.260.40">
    <property type="entry name" value="lambda repressor-like DNA-binding domains"/>
    <property type="match status" value="1"/>
</dbReference>
<evidence type="ECO:0000313" key="6">
    <source>
        <dbReference type="Proteomes" id="UP001321486"/>
    </source>
</evidence>
<dbReference type="Pfam" id="PF13377">
    <property type="entry name" value="Peripla_BP_3"/>
    <property type="match status" value="1"/>
</dbReference>
<keyword evidence="2" id="KW-0238">DNA-binding</keyword>
<dbReference type="SUPFAM" id="SSF47413">
    <property type="entry name" value="lambda repressor-like DNA-binding domains"/>
    <property type="match status" value="1"/>
</dbReference>
<dbReference type="PANTHER" id="PTHR30146">
    <property type="entry name" value="LACI-RELATED TRANSCRIPTIONAL REPRESSOR"/>
    <property type="match status" value="1"/>
</dbReference>
<dbReference type="InterPro" id="IPR028082">
    <property type="entry name" value="Peripla_BP_I"/>
</dbReference>
<dbReference type="Proteomes" id="UP001321486">
    <property type="component" value="Chromosome"/>
</dbReference>
<dbReference type="Gene3D" id="3.40.50.2300">
    <property type="match status" value="2"/>
</dbReference>
<protein>
    <submittedName>
        <fullName evidence="5">LacI family transcriptional regulator</fullName>
    </submittedName>
</protein>